<evidence type="ECO:0000313" key="2">
    <source>
        <dbReference type="Proteomes" id="UP000001194"/>
    </source>
</evidence>
<name>B0DBS2_LACBS</name>
<protein>
    <submittedName>
        <fullName evidence="1">Predicted protein</fullName>
    </submittedName>
</protein>
<organism evidence="2">
    <name type="scientific">Laccaria bicolor (strain S238N-H82 / ATCC MYA-4686)</name>
    <name type="common">Bicoloured deceiver</name>
    <name type="synonym">Laccaria laccata var. bicolor</name>
    <dbReference type="NCBI Taxonomy" id="486041"/>
    <lineage>
        <taxon>Eukaryota</taxon>
        <taxon>Fungi</taxon>
        <taxon>Dikarya</taxon>
        <taxon>Basidiomycota</taxon>
        <taxon>Agaricomycotina</taxon>
        <taxon>Agaricomycetes</taxon>
        <taxon>Agaricomycetidae</taxon>
        <taxon>Agaricales</taxon>
        <taxon>Agaricineae</taxon>
        <taxon>Hydnangiaceae</taxon>
        <taxon>Laccaria</taxon>
    </lineage>
</organism>
<dbReference type="STRING" id="486041.B0DBS2"/>
<sequence>MTDALRTIAVMQNEMDLSVLSNQMLESSAASLRTTSSQHDQLSSYMTTSKHLVTALRNLTGLTAL</sequence>
<gene>
    <name evidence="1" type="ORF">LACBIDRAFT_297684</name>
</gene>
<evidence type="ECO:0000313" key="1">
    <source>
        <dbReference type="EMBL" id="EDR08051.1"/>
    </source>
</evidence>
<dbReference type="HOGENOM" id="CLU_2850095_0_0_1"/>
<dbReference type="EMBL" id="DS547102">
    <property type="protein sequence ID" value="EDR08051.1"/>
    <property type="molecule type" value="Genomic_DNA"/>
</dbReference>
<dbReference type="InParanoid" id="B0DBS2"/>
<accession>B0DBS2</accession>
<dbReference type="Proteomes" id="UP000001194">
    <property type="component" value="Unassembled WGS sequence"/>
</dbReference>
<reference evidence="1 2" key="1">
    <citation type="journal article" date="2008" name="Nature">
        <title>The genome of Laccaria bicolor provides insights into mycorrhizal symbiosis.</title>
        <authorList>
            <person name="Martin F."/>
            <person name="Aerts A."/>
            <person name="Ahren D."/>
            <person name="Brun A."/>
            <person name="Danchin E.G.J."/>
            <person name="Duchaussoy F."/>
            <person name="Gibon J."/>
            <person name="Kohler A."/>
            <person name="Lindquist E."/>
            <person name="Pereda V."/>
            <person name="Salamov A."/>
            <person name="Shapiro H.J."/>
            <person name="Wuyts J."/>
            <person name="Blaudez D."/>
            <person name="Buee M."/>
            <person name="Brokstein P."/>
            <person name="Canbaeck B."/>
            <person name="Cohen D."/>
            <person name="Courty P.E."/>
            <person name="Coutinho P.M."/>
            <person name="Delaruelle C."/>
            <person name="Detter J.C."/>
            <person name="Deveau A."/>
            <person name="DiFazio S."/>
            <person name="Duplessis S."/>
            <person name="Fraissinet-Tachet L."/>
            <person name="Lucic E."/>
            <person name="Frey-Klett P."/>
            <person name="Fourrey C."/>
            <person name="Feussner I."/>
            <person name="Gay G."/>
            <person name="Grimwood J."/>
            <person name="Hoegger P.J."/>
            <person name="Jain P."/>
            <person name="Kilaru S."/>
            <person name="Labbe J."/>
            <person name="Lin Y.C."/>
            <person name="Legue V."/>
            <person name="Le Tacon F."/>
            <person name="Marmeisse R."/>
            <person name="Melayah D."/>
            <person name="Montanini B."/>
            <person name="Muratet M."/>
            <person name="Nehls U."/>
            <person name="Niculita-Hirzel H."/>
            <person name="Oudot-Le Secq M.P."/>
            <person name="Peter M."/>
            <person name="Quesneville H."/>
            <person name="Rajashekar B."/>
            <person name="Reich M."/>
            <person name="Rouhier N."/>
            <person name="Schmutz J."/>
            <person name="Yin T."/>
            <person name="Chalot M."/>
            <person name="Henrissat B."/>
            <person name="Kuees U."/>
            <person name="Lucas S."/>
            <person name="Van de Peer Y."/>
            <person name="Podila G.K."/>
            <person name="Polle A."/>
            <person name="Pukkila P.J."/>
            <person name="Richardson P.M."/>
            <person name="Rouze P."/>
            <person name="Sanders I.R."/>
            <person name="Stajich J.E."/>
            <person name="Tunlid A."/>
            <person name="Tuskan G."/>
            <person name="Grigoriev I.V."/>
        </authorList>
    </citation>
    <scope>NUCLEOTIDE SEQUENCE [LARGE SCALE GENOMIC DNA]</scope>
    <source>
        <strain evidence="2">S238N-H82 / ATCC MYA-4686</strain>
    </source>
</reference>
<proteinExistence type="predicted"/>
<dbReference type="OrthoDB" id="46868at2759"/>
<dbReference type="GeneID" id="6077032"/>
<dbReference type="RefSeq" id="XP_001881121.1">
    <property type="nucleotide sequence ID" value="XM_001881086.1"/>
</dbReference>
<dbReference type="KEGG" id="lbc:LACBIDRAFT_297684"/>
<dbReference type="AlphaFoldDB" id="B0DBS2"/>
<keyword evidence="2" id="KW-1185">Reference proteome</keyword>